<evidence type="ECO:0000256" key="1">
    <source>
        <dbReference type="ARBA" id="ARBA00006914"/>
    </source>
</evidence>
<evidence type="ECO:0000259" key="4">
    <source>
        <dbReference type="SMART" id="SM00382"/>
    </source>
</evidence>
<evidence type="ECO:0000313" key="5">
    <source>
        <dbReference type="EMBL" id="OWF41316.1"/>
    </source>
</evidence>
<reference evidence="5 6" key="1">
    <citation type="journal article" date="2017" name="Nat. Ecol. Evol.">
        <title>Scallop genome provides insights into evolution of bilaterian karyotype and development.</title>
        <authorList>
            <person name="Wang S."/>
            <person name="Zhang J."/>
            <person name="Jiao W."/>
            <person name="Li J."/>
            <person name="Xun X."/>
            <person name="Sun Y."/>
            <person name="Guo X."/>
            <person name="Huan P."/>
            <person name="Dong B."/>
            <person name="Zhang L."/>
            <person name="Hu X."/>
            <person name="Sun X."/>
            <person name="Wang J."/>
            <person name="Zhao C."/>
            <person name="Wang Y."/>
            <person name="Wang D."/>
            <person name="Huang X."/>
            <person name="Wang R."/>
            <person name="Lv J."/>
            <person name="Li Y."/>
            <person name="Zhang Z."/>
            <person name="Liu B."/>
            <person name="Lu W."/>
            <person name="Hui Y."/>
            <person name="Liang J."/>
            <person name="Zhou Z."/>
            <person name="Hou R."/>
            <person name="Li X."/>
            <person name="Liu Y."/>
            <person name="Li H."/>
            <person name="Ning X."/>
            <person name="Lin Y."/>
            <person name="Zhao L."/>
            <person name="Xing Q."/>
            <person name="Dou J."/>
            <person name="Li Y."/>
            <person name="Mao J."/>
            <person name="Guo H."/>
            <person name="Dou H."/>
            <person name="Li T."/>
            <person name="Mu C."/>
            <person name="Jiang W."/>
            <person name="Fu Q."/>
            <person name="Fu X."/>
            <person name="Miao Y."/>
            <person name="Liu J."/>
            <person name="Yu Q."/>
            <person name="Li R."/>
            <person name="Liao H."/>
            <person name="Li X."/>
            <person name="Kong Y."/>
            <person name="Jiang Z."/>
            <person name="Chourrout D."/>
            <person name="Li R."/>
            <person name="Bao Z."/>
        </authorList>
    </citation>
    <scope>NUCLEOTIDE SEQUENCE [LARGE SCALE GENOMIC DNA]</scope>
    <source>
        <strain evidence="5 6">PY_sf001</strain>
    </source>
</reference>
<feature type="domain" description="AAA+ ATPase" evidence="4">
    <location>
        <begin position="93"/>
        <end position="221"/>
    </location>
</feature>
<protein>
    <submittedName>
        <fullName evidence="5">Vacuolar protein sorting-associated protein 4B</fullName>
    </submittedName>
</protein>
<dbReference type="GO" id="GO:0007033">
    <property type="term" value="P:vacuole organization"/>
    <property type="evidence" value="ECO:0007669"/>
    <property type="project" value="TreeGrafter"/>
</dbReference>
<dbReference type="GO" id="GO:0005524">
    <property type="term" value="F:ATP binding"/>
    <property type="evidence" value="ECO:0007669"/>
    <property type="project" value="UniProtKB-KW"/>
</dbReference>
<comment type="similarity">
    <text evidence="1">Belongs to the AAA ATPase family.</text>
</comment>
<accession>A0A210PXV9</accession>
<dbReference type="InterPro" id="IPR027417">
    <property type="entry name" value="P-loop_NTPase"/>
</dbReference>
<sequence length="359" mass="40730">MAESKREVCSEGTEEMVEALNDLPGTEDLDDLSLPAPPKPFKDFYQGGSVDIIHPDDIAVNWDDLIGLTNAKLILKEHLMMPLKFPHLFKGCAIKNMLLYGPPGCGKSMLMKALARESRACLMIVNSYSIMSRMVTDQAQFMRAVFACATANQPCIVLMEDIEVFVEDEYTEARDVLFQLMCTKAIDSIPIIAMTRFPWLLYKEMRLKRSFPTPVYVPMPDEASRNVLFKMHLNLESSVTEEDFEELVKHTEGYTVSDMLVVVRDALMEPVREIQRATHFRLERHQSVDQPDEMIDMETACSSSAPGAKSKSLADILPNDLYVKPMTIDNIHNCLSRCKPCMKSDELEQYTKFNEESST</sequence>
<gene>
    <name evidence="5" type="ORF">KP79_PYT14366</name>
</gene>
<dbReference type="OrthoDB" id="2187at2759"/>
<dbReference type="Gene3D" id="3.40.50.300">
    <property type="entry name" value="P-loop containing nucleotide triphosphate hydrolases"/>
    <property type="match status" value="1"/>
</dbReference>
<dbReference type="InterPro" id="IPR003959">
    <property type="entry name" value="ATPase_AAA_core"/>
</dbReference>
<dbReference type="InterPro" id="IPR003593">
    <property type="entry name" value="AAA+_ATPase"/>
</dbReference>
<dbReference type="SUPFAM" id="SSF52540">
    <property type="entry name" value="P-loop containing nucleoside triphosphate hydrolases"/>
    <property type="match status" value="1"/>
</dbReference>
<dbReference type="Proteomes" id="UP000242188">
    <property type="component" value="Unassembled WGS sequence"/>
</dbReference>
<dbReference type="Pfam" id="PF09336">
    <property type="entry name" value="Vps4_C"/>
    <property type="match status" value="1"/>
</dbReference>
<dbReference type="PANTHER" id="PTHR23074:SF83">
    <property type="entry name" value="VACUOLAR PROTEIN SORTING-ASSOCIATED PROTEIN 4A"/>
    <property type="match status" value="1"/>
</dbReference>
<organism evidence="5 6">
    <name type="scientific">Mizuhopecten yessoensis</name>
    <name type="common">Japanese scallop</name>
    <name type="synonym">Patinopecten yessoensis</name>
    <dbReference type="NCBI Taxonomy" id="6573"/>
    <lineage>
        <taxon>Eukaryota</taxon>
        <taxon>Metazoa</taxon>
        <taxon>Spiralia</taxon>
        <taxon>Lophotrochozoa</taxon>
        <taxon>Mollusca</taxon>
        <taxon>Bivalvia</taxon>
        <taxon>Autobranchia</taxon>
        <taxon>Pteriomorphia</taxon>
        <taxon>Pectinida</taxon>
        <taxon>Pectinoidea</taxon>
        <taxon>Pectinidae</taxon>
        <taxon>Mizuhopecten</taxon>
    </lineage>
</organism>
<keyword evidence="2" id="KW-0547">Nucleotide-binding</keyword>
<dbReference type="Pfam" id="PF00004">
    <property type="entry name" value="AAA"/>
    <property type="match status" value="1"/>
</dbReference>
<proteinExistence type="inferred from homology"/>
<evidence type="ECO:0000256" key="2">
    <source>
        <dbReference type="ARBA" id="ARBA00022741"/>
    </source>
</evidence>
<dbReference type="SMART" id="SM00382">
    <property type="entry name" value="AAA"/>
    <property type="match status" value="1"/>
</dbReference>
<dbReference type="STRING" id="6573.A0A210PXV9"/>
<name>A0A210PXV9_MIZYE</name>
<dbReference type="PANTHER" id="PTHR23074">
    <property type="entry name" value="AAA DOMAIN-CONTAINING"/>
    <property type="match status" value="1"/>
</dbReference>
<evidence type="ECO:0000256" key="3">
    <source>
        <dbReference type="ARBA" id="ARBA00022840"/>
    </source>
</evidence>
<evidence type="ECO:0000313" key="6">
    <source>
        <dbReference type="Proteomes" id="UP000242188"/>
    </source>
</evidence>
<dbReference type="EMBL" id="NEDP02005410">
    <property type="protein sequence ID" value="OWF41316.1"/>
    <property type="molecule type" value="Genomic_DNA"/>
</dbReference>
<dbReference type="Gene3D" id="1.10.8.60">
    <property type="match status" value="1"/>
</dbReference>
<dbReference type="GO" id="GO:0016887">
    <property type="term" value="F:ATP hydrolysis activity"/>
    <property type="evidence" value="ECO:0007669"/>
    <property type="project" value="InterPro"/>
</dbReference>
<comment type="caution">
    <text evidence="5">The sequence shown here is derived from an EMBL/GenBank/DDBJ whole genome shotgun (WGS) entry which is preliminary data.</text>
</comment>
<keyword evidence="3" id="KW-0067">ATP-binding</keyword>
<dbReference type="InterPro" id="IPR015415">
    <property type="entry name" value="Spast_Vps4_C"/>
</dbReference>
<keyword evidence="6" id="KW-1185">Reference proteome</keyword>
<dbReference type="InterPro" id="IPR050304">
    <property type="entry name" value="MT-severing_AAA_ATPase"/>
</dbReference>
<dbReference type="GO" id="GO:0016197">
    <property type="term" value="P:endosomal transport"/>
    <property type="evidence" value="ECO:0007669"/>
    <property type="project" value="TreeGrafter"/>
</dbReference>
<dbReference type="AlphaFoldDB" id="A0A210PXV9"/>